<dbReference type="SUPFAM" id="SSF52096">
    <property type="entry name" value="ClpP/crotonase"/>
    <property type="match status" value="1"/>
</dbReference>
<feature type="compositionally biased region" description="Polar residues" evidence="3">
    <location>
        <begin position="97"/>
        <end position="107"/>
    </location>
</feature>
<dbReference type="PANTHER" id="PTHR43684:SF2">
    <property type="entry name" value="CHROMODOMAIN Y-LIKE PROTEIN 2"/>
    <property type="match status" value="1"/>
</dbReference>
<dbReference type="InterPro" id="IPR001753">
    <property type="entry name" value="Enoyl-CoA_hydra/iso"/>
</dbReference>
<dbReference type="SMART" id="SM00298">
    <property type="entry name" value="CHROMO"/>
    <property type="match status" value="1"/>
</dbReference>
<dbReference type="Pfam" id="PF00378">
    <property type="entry name" value="ECH_1"/>
    <property type="match status" value="1"/>
</dbReference>
<sequence>MASGDLYEAQLAMGMWSDLLYCTCNHIVKVERIVDKRRNKKGKWEYLIRWKGYGSKEDTWEPEHHLLHCEEFIDQYNSLKLHSHKRPKVPKNRQEPLITSQPSATENSRARSEARKKKRTFGPAVGVRVGAVLGMGSTGSGGPTQKQKKVAVGPGKHALGDRIRKAMTYKAPPPGGHHFVPPMRVPHNGLQNGDMDPLMYRTAARPHRLPLDRAERELGAMETTGQQFTTELVSGPPLANGKMQLHSSVKRKLAEDKGYVFDKRLRYNVRQNESNCRFRDIVVRKEEGFTHILLSSQTTDNNALTPEIMKELCRALGNAAADDSKLLLLSSVGTVFCSGLEPSYLIGRLSTDRRKESSRIAEAVREFVLAFIHFKKPIVAAILGVALANEMLFCGRKLTAQEACSRGLVSQVFWPTTFNQEVMLRVKEMASCNAVVLEESKCLVRSIIMSVLEEVNEKECQMLKQLWCSTKGLEALFSYLQNKTYDK</sequence>
<protein>
    <submittedName>
        <fullName evidence="5">Chromodomain Y-like protein 2</fullName>
    </submittedName>
</protein>
<feature type="region of interest" description="Disordered" evidence="3">
    <location>
        <begin position="83"/>
        <end position="122"/>
    </location>
</feature>
<dbReference type="EMBL" id="JASDAP010000015">
    <property type="protein sequence ID" value="KAK1891271.1"/>
    <property type="molecule type" value="Genomic_DNA"/>
</dbReference>
<reference evidence="5" key="1">
    <citation type="submission" date="2023-04" db="EMBL/GenBank/DDBJ databases">
        <title>Chromosome-level genome of Chaenocephalus aceratus.</title>
        <authorList>
            <person name="Park H."/>
        </authorList>
    </citation>
    <scope>NUCLEOTIDE SEQUENCE</scope>
    <source>
        <strain evidence="5">DE</strain>
        <tissue evidence="5">Muscle</tissue>
    </source>
</reference>
<organism evidence="5 6">
    <name type="scientific">Dissostichus eleginoides</name>
    <name type="common">Patagonian toothfish</name>
    <name type="synonym">Dissostichus amissus</name>
    <dbReference type="NCBI Taxonomy" id="100907"/>
    <lineage>
        <taxon>Eukaryota</taxon>
        <taxon>Metazoa</taxon>
        <taxon>Chordata</taxon>
        <taxon>Craniata</taxon>
        <taxon>Vertebrata</taxon>
        <taxon>Euteleostomi</taxon>
        <taxon>Actinopterygii</taxon>
        <taxon>Neopterygii</taxon>
        <taxon>Teleostei</taxon>
        <taxon>Neoteleostei</taxon>
        <taxon>Acanthomorphata</taxon>
        <taxon>Eupercaria</taxon>
        <taxon>Perciformes</taxon>
        <taxon>Notothenioidei</taxon>
        <taxon>Nototheniidae</taxon>
        <taxon>Dissostichus</taxon>
    </lineage>
</organism>
<dbReference type="GO" id="GO:0003714">
    <property type="term" value="F:transcription corepressor activity"/>
    <property type="evidence" value="ECO:0007669"/>
    <property type="project" value="TreeGrafter"/>
</dbReference>
<dbReference type="SUPFAM" id="SSF54160">
    <property type="entry name" value="Chromo domain-like"/>
    <property type="match status" value="1"/>
</dbReference>
<dbReference type="InterPro" id="IPR051053">
    <property type="entry name" value="ECH/Chromodomain_protein"/>
</dbReference>
<dbReference type="CDD" id="cd18634">
    <property type="entry name" value="CD_CDY"/>
    <property type="match status" value="1"/>
</dbReference>
<proteinExistence type="predicted"/>
<dbReference type="PANTHER" id="PTHR43684">
    <property type="match status" value="1"/>
</dbReference>
<dbReference type="PROSITE" id="PS50013">
    <property type="entry name" value="CHROMO_2"/>
    <property type="match status" value="1"/>
</dbReference>
<feature type="domain" description="Chromo" evidence="4">
    <location>
        <begin position="28"/>
        <end position="88"/>
    </location>
</feature>
<evidence type="ECO:0000256" key="1">
    <source>
        <dbReference type="ARBA" id="ARBA00004123"/>
    </source>
</evidence>
<dbReference type="InterPro" id="IPR023780">
    <property type="entry name" value="Chromo_domain"/>
</dbReference>
<gene>
    <name evidence="5" type="ORF">KUDE01_010099</name>
</gene>
<evidence type="ECO:0000313" key="5">
    <source>
        <dbReference type="EMBL" id="KAK1891271.1"/>
    </source>
</evidence>
<dbReference type="InterPro" id="IPR029045">
    <property type="entry name" value="ClpP/crotonase-like_dom_sf"/>
</dbReference>
<comment type="caution">
    <text evidence="5">The sequence shown here is derived from an EMBL/GenBank/DDBJ whole genome shotgun (WGS) entry which is preliminary data.</text>
</comment>
<dbReference type="GO" id="GO:0005634">
    <property type="term" value="C:nucleus"/>
    <property type="evidence" value="ECO:0007669"/>
    <property type="project" value="UniProtKB-SubCell"/>
</dbReference>
<dbReference type="Gene3D" id="3.90.226.20">
    <property type="match status" value="1"/>
</dbReference>
<keyword evidence="6" id="KW-1185">Reference proteome</keyword>
<evidence type="ECO:0000256" key="3">
    <source>
        <dbReference type="SAM" id="MobiDB-lite"/>
    </source>
</evidence>
<accession>A0AAD9BYS6</accession>
<feature type="region of interest" description="Disordered" evidence="3">
    <location>
        <begin position="135"/>
        <end position="154"/>
    </location>
</feature>
<dbReference type="InterPro" id="IPR023779">
    <property type="entry name" value="Chromodomain_CS"/>
</dbReference>
<name>A0AAD9BYS6_DISEL</name>
<dbReference type="InterPro" id="IPR000953">
    <property type="entry name" value="Chromo/chromo_shadow_dom"/>
</dbReference>
<dbReference type="Gene3D" id="3.90.226.10">
    <property type="entry name" value="2-enoyl-CoA Hydratase, Chain A, domain 1"/>
    <property type="match status" value="1"/>
</dbReference>
<dbReference type="InterPro" id="IPR016197">
    <property type="entry name" value="Chromo-like_dom_sf"/>
</dbReference>
<dbReference type="Gene3D" id="2.40.50.40">
    <property type="match status" value="1"/>
</dbReference>
<evidence type="ECO:0000256" key="2">
    <source>
        <dbReference type="ARBA" id="ARBA00023242"/>
    </source>
</evidence>
<comment type="subcellular location">
    <subcellularLocation>
        <location evidence="1">Nucleus</location>
    </subcellularLocation>
</comment>
<dbReference type="CDD" id="cd06558">
    <property type="entry name" value="crotonase-like"/>
    <property type="match status" value="1"/>
</dbReference>
<dbReference type="Proteomes" id="UP001228049">
    <property type="component" value="Unassembled WGS sequence"/>
</dbReference>
<evidence type="ECO:0000259" key="4">
    <source>
        <dbReference type="PROSITE" id="PS50013"/>
    </source>
</evidence>
<dbReference type="InterPro" id="IPR014748">
    <property type="entry name" value="Enoyl-CoA_hydra_C"/>
</dbReference>
<dbReference type="Pfam" id="PF00385">
    <property type="entry name" value="Chromo"/>
    <property type="match status" value="1"/>
</dbReference>
<evidence type="ECO:0000313" key="6">
    <source>
        <dbReference type="Proteomes" id="UP001228049"/>
    </source>
</evidence>
<dbReference type="AlphaFoldDB" id="A0AAD9BYS6"/>
<dbReference type="Gene3D" id="1.10.12.10">
    <property type="entry name" value="Lyase 2-enoyl-coa Hydratase, Chain A, domain 2"/>
    <property type="match status" value="1"/>
</dbReference>
<dbReference type="PROSITE" id="PS00598">
    <property type="entry name" value="CHROMO_1"/>
    <property type="match status" value="1"/>
</dbReference>
<keyword evidence="2" id="KW-0539">Nucleus</keyword>